<dbReference type="Proteomes" id="UP000325313">
    <property type="component" value="Unassembled WGS sequence"/>
</dbReference>
<sequence>MRPNADRVNQINNTTSSDETHNSWDSDLADYTISKHTMSNNKLKLMGSPIGLDIDFCLDAPDSSSFQSRDLVDSRNYLGDPLMQTTGTDHSIDFKQSNQANIRPPDFGFICHDLQFVLLLLFFWAKGLLTRLTSPNPTVGLGVRMDCPHLLVATTNLVVDF</sequence>
<gene>
    <name evidence="2" type="ORF">PGTUg99_002258</name>
</gene>
<name>A0A5B0NIU2_PUCGR</name>
<proteinExistence type="predicted"/>
<evidence type="ECO:0000256" key="1">
    <source>
        <dbReference type="SAM" id="MobiDB-lite"/>
    </source>
</evidence>
<organism evidence="2 3">
    <name type="scientific">Puccinia graminis f. sp. tritici</name>
    <dbReference type="NCBI Taxonomy" id="56615"/>
    <lineage>
        <taxon>Eukaryota</taxon>
        <taxon>Fungi</taxon>
        <taxon>Dikarya</taxon>
        <taxon>Basidiomycota</taxon>
        <taxon>Pucciniomycotina</taxon>
        <taxon>Pucciniomycetes</taxon>
        <taxon>Pucciniales</taxon>
        <taxon>Pucciniaceae</taxon>
        <taxon>Puccinia</taxon>
    </lineage>
</organism>
<reference evidence="2 3" key="1">
    <citation type="submission" date="2019-05" db="EMBL/GenBank/DDBJ databases">
        <title>Emergence of the Ug99 lineage of the wheat stem rust pathogen through somatic hybridization.</title>
        <authorList>
            <person name="Li F."/>
            <person name="Upadhyaya N.M."/>
            <person name="Sperschneider J."/>
            <person name="Matny O."/>
            <person name="Nguyen-Phuc H."/>
            <person name="Mago R."/>
            <person name="Raley C."/>
            <person name="Miller M.E."/>
            <person name="Silverstein K.A.T."/>
            <person name="Henningsen E."/>
            <person name="Hirsch C.D."/>
            <person name="Visser B."/>
            <person name="Pretorius Z.A."/>
            <person name="Steffenson B.J."/>
            <person name="Schwessinger B."/>
            <person name="Dodds P.N."/>
            <person name="Figueroa M."/>
        </authorList>
    </citation>
    <scope>NUCLEOTIDE SEQUENCE [LARGE SCALE GENOMIC DNA]</scope>
    <source>
        <strain evidence="2 3">Ug99</strain>
    </source>
</reference>
<dbReference type="EMBL" id="VDEP01000409">
    <property type="protein sequence ID" value="KAA1087789.1"/>
    <property type="molecule type" value="Genomic_DNA"/>
</dbReference>
<protein>
    <submittedName>
        <fullName evidence="2">Uncharacterized protein</fullName>
    </submittedName>
</protein>
<dbReference type="AlphaFoldDB" id="A0A5B0NIU2"/>
<accession>A0A5B0NIU2</accession>
<evidence type="ECO:0000313" key="2">
    <source>
        <dbReference type="EMBL" id="KAA1087789.1"/>
    </source>
</evidence>
<feature type="compositionally biased region" description="Polar residues" evidence="1">
    <location>
        <begin position="7"/>
        <end position="17"/>
    </location>
</feature>
<evidence type="ECO:0000313" key="3">
    <source>
        <dbReference type="Proteomes" id="UP000325313"/>
    </source>
</evidence>
<feature type="region of interest" description="Disordered" evidence="1">
    <location>
        <begin position="1"/>
        <end position="21"/>
    </location>
</feature>
<comment type="caution">
    <text evidence="2">The sequence shown here is derived from an EMBL/GenBank/DDBJ whole genome shotgun (WGS) entry which is preliminary data.</text>
</comment>